<evidence type="ECO:0000313" key="3">
    <source>
        <dbReference type="EMBL" id="KNC29191.1"/>
    </source>
</evidence>
<feature type="compositionally biased region" description="Polar residues" evidence="1">
    <location>
        <begin position="112"/>
        <end position="124"/>
    </location>
</feature>
<feature type="compositionally biased region" description="Polar residues" evidence="1">
    <location>
        <begin position="35"/>
        <end position="46"/>
    </location>
</feature>
<organism evidence="3 4">
    <name type="scientific">Lucilia cuprina</name>
    <name type="common">Green bottle fly</name>
    <name type="synonym">Australian sheep blowfly</name>
    <dbReference type="NCBI Taxonomy" id="7375"/>
    <lineage>
        <taxon>Eukaryota</taxon>
        <taxon>Metazoa</taxon>
        <taxon>Ecdysozoa</taxon>
        <taxon>Arthropoda</taxon>
        <taxon>Hexapoda</taxon>
        <taxon>Insecta</taxon>
        <taxon>Pterygota</taxon>
        <taxon>Neoptera</taxon>
        <taxon>Endopterygota</taxon>
        <taxon>Diptera</taxon>
        <taxon>Brachycera</taxon>
        <taxon>Muscomorpha</taxon>
        <taxon>Oestroidea</taxon>
        <taxon>Calliphoridae</taxon>
        <taxon>Luciliinae</taxon>
        <taxon>Lucilia</taxon>
    </lineage>
</organism>
<proteinExistence type="predicted"/>
<comment type="caution">
    <text evidence="3">The sequence shown here is derived from an EMBL/GenBank/DDBJ whole genome shotgun (WGS) entry which is preliminary data.</text>
</comment>
<sequence>MFKFIAVCFFALLAVAAAKPGLFSDLLFQEKRCSEGSSNRGSGYNWSSSISGRESSRVSNMVGIIGGSIRSNVRSMTNNSGGGSSSISQRSRVGQGRSVSSGNRSSISQRSYNTGFSGSNSQQSEEADSDL</sequence>
<evidence type="ECO:0000256" key="1">
    <source>
        <dbReference type="SAM" id="MobiDB-lite"/>
    </source>
</evidence>
<keyword evidence="4" id="KW-1185">Reference proteome</keyword>
<gene>
    <name evidence="3" type="ORF">FF38_01421</name>
</gene>
<feature type="region of interest" description="Disordered" evidence="1">
    <location>
        <begin position="33"/>
        <end position="55"/>
    </location>
</feature>
<dbReference type="Proteomes" id="UP000037069">
    <property type="component" value="Unassembled WGS sequence"/>
</dbReference>
<feature type="region of interest" description="Disordered" evidence="1">
    <location>
        <begin position="72"/>
        <end position="131"/>
    </location>
</feature>
<dbReference type="EMBL" id="JRES01000681">
    <property type="protein sequence ID" value="KNC29191.1"/>
    <property type="molecule type" value="Genomic_DNA"/>
</dbReference>
<accession>A0A0L0CAB2</accession>
<feature type="compositionally biased region" description="Low complexity" evidence="1">
    <location>
        <begin position="85"/>
        <end position="111"/>
    </location>
</feature>
<name>A0A0L0CAB2_LUCCU</name>
<reference evidence="3 4" key="1">
    <citation type="journal article" date="2015" name="Nat. Commun.">
        <title>Lucilia cuprina genome unlocks parasitic fly biology to underpin future interventions.</title>
        <authorList>
            <person name="Anstead C.A."/>
            <person name="Korhonen P.K."/>
            <person name="Young N.D."/>
            <person name="Hall R.S."/>
            <person name="Jex A.R."/>
            <person name="Murali S.C."/>
            <person name="Hughes D.S."/>
            <person name="Lee S.F."/>
            <person name="Perry T."/>
            <person name="Stroehlein A.J."/>
            <person name="Ansell B.R."/>
            <person name="Breugelmans B."/>
            <person name="Hofmann A."/>
            <person name="Qu J."/>
            <person name="Dugan S."/>
            <person name="Lee S.L."/>
            <person name="Chao H."/>
            <person name="Dinh H."/>
            <person name="Han Y."/>
            <person name="Doddapaneni H.V."/>
            <person name="Worley K.C."/>
            <person name="Muzny D.M."/>
            <person name="Ioannidis P."/>
            <person name="Waterhouse R.M."/>
            <person name="Zdobnov E.M."/>
            <person name="James P.J."/>
            <person name="Bagnall N.H."/>
            <person name="Kotze A.C."/>
            <person name="Gibbs R.A."/>
            <person name="Richards S."/>
            <person name="Batterham P."/>
            <person name="Gasser R.B."/>
        </authorList>
    </citation>
    <scope>NUCLEOTIDE SEQUENCE [LARGE SCALE GENOMIC DNA]</scope>
    <source>
        <strain evidence="3 4">LS</strain>
        <tissue evidence="3">Full body</tissue>
    </source>
</reference>
<dbReference type="AlphaFoldDB" id="A0A0L0CAB2"/>
<evidence type="ECO:0000256" key="2">
    <source>
        <dbReference type="SAM" id="SignalP"/>
    </source>
</evidence>
<evidence type="ECO:0000313" key="4">
    <source>
        <dbReference type="Proteomes" id="UP000037069"/>
    </source>
</evidence>
<keyword evidence="2" id="KW-0732">Signal</keyword>
<feature type="signal peptide" evidence="2">
    <location>
        <begin position="1"/>
        <end position="18"/>
    </location>
</feature>
<feature type="chain" id="PRO_5005535955" evidence="2">
    <location>
        <begin position="19"/>
        <end position="131"/>
    </location>
</feature>
<protein>
    <submittedName>
        <fullName evidence="3">Uncharacterized protein</fullName>
    </submittedName>
</protein>